<keyword evidence="11" id="KW-1185">Reference proteome</keyword>
<dbReference type="Proteomes" id="UP001209654">
    <property type="component" value="Unassembled WGS sequence"/>
</dbReference>
<evidence type="ECO:0000256" key="2">
    <source>
        <dbReference type="ARBA" id="ARBA00022475"/>
    </source>
</evidence>
<dbReference type="CDD" id="cd00060">
    <property type="entry name" value="FHA"/>
    <property type="match status" value="1"/>
</dbReference>
<dbReference type="InterPro" id="IPR051791">
    <property type="entry name" value="Pra-immunoreactive"/>
</dbReference>
<comment type="caution">
    <text evidence="10">The sequence shown here is derived from an EMBL/GenBank/DDBJ whole genome shotgun (WGS) entry which is preliminary data.</text>
</comment>
<dbReference type="Pfam" id="PF00498">
    <property type="entry name" value="FHA"/>
    <property type="match status" value="1"/>
</dbReference>
<gene>
    <name evidence="10" type="ORF">AHIS1636_30890</name>
</gene>
<evidence type="ECO:0000256" key="5">
    <source>
        <dbReference type="ARBA" id="ARBA00022989"/>
    </source>
</evidence>
<keyword evidence="3" id="KW-0597">Phosphoprotein</keyword>
<dbReference type="InterPro" id="IPR008984">
    <property type="entry name" value="SMAD_FHA_dom_sf"/>
</dbReference>
<evidence type="ECO:0000259" key="9">
    <source>
        <dbReference type="PROSITE" id="PS50006"/>
    </source>
</evidence>
<feature type="compositionally biased region" description="Low complexity" evidence="7">
    <location>
        <begin position="225"/>
        <end position="253"/>
    </location>
</feature>
<dbReference type="SMART" id="SM00240">
    <property type="entry name" value="FHA"/>
    <property type="match status" value="1"/>
</dbReference>
<keyword evidence="5 8" id="KW-1133">Transmembrane helix</keyword>
<dbReference type="RefSeq" id="WP_264796743.1">
    <property type="nucleotide sequence ID" value="NZ_BRVS01000020.1"/>
</dbReference>
<dbReference type="PROSITE" id="PS50006">
    <property type="entry name" value="FHA_DOMAIN"/>
    <property type="match status" value="1"/>
</dbReference>
<protein>
    <recommendedName>
        <fullName evidence="9">FHA domain-containing protein</fullName>
    </recommendedName>
</protein>
<feature type="transmembrane region" description="Helical" evidence="8">
    <location>
        <begin position="111"/>
        <end position="134"/>
    </location>
</feature>
<dbReference type="InterPro" id="IPR000253">
    <property type="entry name" value="FHA_dom"/>
</dbReference>
<organism evidence="10 11">
    <name type="scientific">Arthrobacter mangrovi</name>
    <dbReference type="NCBI Taxonomy" id="2966350"/>
    <lineage>
        <taxon>Bacteria</taxon>
        <taxon>Bacillati</taxon>
        <taxon>Actinomycetota</taxon>
        <taxon>Actinomycetes</taxon>
        <taxon>Micrococcales</taxon>
        <taxon>Micrococcaceae</taxon>
        <taxon>Arthrobacter</taxon>
    </lineage>
</organism>
<dbReference type="EMBL" id="BRVS01000020">
    <property type="protein sequence ID" value="GLB68647.1"/>
    <property type="molecule type" value="Genomic_DNA"/>
</dbReference>
<evidence type="ECO:0000256" key="6">
    <source>
        <dbReference type="ARBA" id="ARBA00023136"/>
    </source>
</evidence>
<keyword evidence="4 8" id="KW-0812">Transmembrane</keyword>
<dbReference type="SUPFAM" id="SSF49879">
    <property type="entry name" value="SMAD/FHA domain"/>
    <property type="match status" value="1"/>
</dbReference>
<feature type="region of interest" description="Disordered" evidence="7">
    <location>
        <begin position="225"/>
        <end position="260"/>
    </location>
</feature>
<evidence type="ECO:0000313" key="11">
    <source>
        <dbReference type="Proteomes" id="UP001209654"/>
    </source>
</evidence>
<dbReference type="Gene3D" id="2.60.200.20">
    <property type="match status" value="1"/>
</dbReference>
<dbReference type="InterPro" id="IPR010432">
    <property type="entry name" value="RDD"/>
</dbReference>
<comment type="subcellular location">
    <subcellularLocation>
        <location evidence="1">Cell membrane</location>
        <topology evidence="1">Multi-pass membrane protein</topology>
    </subcellularLocation>
</comment>
<evidence type="ECO:0000256" key="8">
    <source>
        <dbReference type="SAM" id="Phobius"/>
    </source>
</evidence>
<keyword evidence="2" id="KW-1003">Cell membrane</keyword>
<evidence type="ECO:0000256" key="1">
    <source>
        <dbReference type="ARBA" id="ARBA00004651"/>
    </source>
</evidence>
<feature type="transmembrane region" description="Helical" evidence="8">
    <location>
        <begin position="54"/>
        <end position="77"/>
    </location>
</feature>
<evidence type="ECO:0000313" key="10">
    <source>
        <dbReference type="EMBL" id="GLB68647.1"/>
    </source>
</evidence>
<sequence>MAARLNLVSASAGKRFGAWLVDRIPPAVVAGIAYGISLPSVVSAASTGSETATAAALGGFFLAAGIASVLILAYTIWKWLWEARSGKTPGNVLLGLRTASEDGEAPGAAAIFIRGLILAVSNVVPVAGPIVVVISNLWDPNHKRQGWHDKVAKTLVLDVNAGRDPLTTGGLYGAAPVAEPVFAGQQWPAFDAAAAEAGSGGIISGIPGFSAPAASAPAADSASAAASGQGTTAGGTSVASTPQEAPASSASRPAGPPAPAEDELAFTRLRTDAATAAPAGIAPAPVPQPRGIAIRFDDGRQVTVDGTVLIGRNPAAAEGEDVEHLIDFADMGRSVSKTHLQLRVDGGTVWVADRNSTNGTAVTGAEGLRTQLTPGNPVAARIGDTVHFGDRSFTIGQA</sequence>
<feature type="transmembrane region" description="Helical" evidence="8">
    <location>
        <begin position="24"/>
        <end position="42"/>
    </location>
</feature>
<dbReference type="Pfam" id="PF06271">
    <property type="entry name" value="RDD"/>
    <property type="match status" value="1"/>
</dbReference>
<evidence type="ECO:0000256" key="4">
    <source>
        <dbReference type="ARBA" id="ARBA00022692"/>
    </source>
</evidence>
<reference evidence="10 11" key="1">
    <citation type="journal article" date="2023" name="Int. J. Syst. Evol. Microbiol.">
        <title>Arthrobacter mangrovi sp. nov., an actinobacterium isolated from the rhizosphere of a mangrove.</title>
        <authorList>
            <person name="Hamada M."/>
            <person name="Saitou S."/>
            <person name="Enomoto N."/>
            <person name="Nanri K."/>
            <person name="Hidaka K."/>
            <person name="Miura T."/>
            <person name="Tamura T."/>
        </authorList>
    </citation>
    <scope>NUCLEOTIDE SEQUENCE [LARGE SCALE GENOMIC DNA]</scope>
    <source>
        <strain evidence="10 11">NBRC 112813</strain>
    </source>
</reference>
<dbReference type="PANTHER" id="PTHR36115">
    <property type="entry name" value="PROLINE-RICH ANTIGEN HOMOLOG-RELATED"/>
    <property type="match status" value="1"/>
</dbReference>
<evidence type="ECO:0000256" key="7">
    <source>
        <dbReference type="SAM" id="MobiDB-lite"/>
    </source>
</evidence>
<keyword evidence="6 8" id="KW-0472">Membrane</keyword>
<feature type="domain" description="FHA" evidence="9">
    <location>
        <begin position="308"/>
        <end position="367"/>
    </location>
</feature>
<name>A0ABQ5MXC6_9MICC</name>
<proteinExistence type="predicted"/>
<evidence type="ECO:0000256" key="3">
    <source>
        <dbReference type="ARBA" id="ARBA00022553"/>
    </source>
</evidence>
<accession>A0ABQ5MXC6</accession>